<dbReference type="EMBL" id="JACHHQ010000005">
    <property type="protein sequence ID" value="MBB5200743.1"/>
    <property type="molecule type" value="Genomic_DNA"/>
</dbReference>
<dbReference type="Proteomes" id="UP000571084">
    <property type="component" value="Unassembled WGS sequence"/>
</dbReference>
<feature type="domain" description="UvrD-like helicase ATP-binding" evidence="12">
    <location>
        <begin position="33"/>
        <end position="510"/>
    </location>
</feature>
<keyword evidence="5" id="KW-0413">Isomerase</keyword>
<dbReference type="PANTHER" id="PTHR11070">
    <property type="entry name" value="UVRD / RECB / PCRA DNA HELICASE FAMILY MEMBER"/>
    <property type="match status" value="1"/>
</dbReference>
<dbReference type="InterPro" id="IPR014017">
    <property type="entry name" value="DNA_helicase_UvrD-like_C"/>
</dbReference>
<comment type="catalytic activity">
    <reaction evidence="9">
        <text>ATP + H2O = ADP + phosphate + H(+)</text>
        <dbReference type="Rhea" id="RHEA:13065"/>
        <dbReference type="ChEBI" id="CHEBI:15377"/>
        <dbReference type="ChEBI" id="CHEBI:15378"/>
        <dbReference type="ChEBI" id="CHEBI:30616"/>
        <dbReference type="ChEBI" id="CHEBI:43474"/>
        <dbReference type="ChEBI" id="CHEBI:456216"/>
        <dbReference type="EC" id="5.6.2.4"/>
    </reaction>
</comment>
<dbReference type="PROSITE" id="PS51198">
    <property type="entry name" value="UVRD_HELICASE_ATP_BIND"/>
    <property type="match status" value="1"/>
</dbReference>
<evidence type="ECO:0000313" key="14">
    <source>
        <dbReference type="EMBL" id="MBB5200743.1"/>
    </source>
</evidence>
<evidence type="ECO:0000259" key="12">
    <source>
        <dbReference type="PROSITE" id="PS51198"/>
    </source>
</evidence>
<dbReference type="GO" id="GO:0016787">
    <property type="term" value="F:hydrolase activity"/>
    <property type="evidence" value="ECO:0007669"/>
    <property type="project" value="UniProtKB-UniRule"/>
</dbReference>
<proteinExistence type="predicted"/>
<keyword evidence="4 10" id="KW-0067">ATP-binding</keyword>
<organism evidence="14 15">
    <name type="scientific">Glaciimonas immobilis</name>
    <dbReference type="NCBI Taxonomy" id="728004"/>
    <lineage>
        <taxon>Bacteria</taxon>
        <taxon>Pseudomonadati</taxon>
        <taxon>Pseudomonadota</taxon>
        <taxon>Betaproteobacteria</taxon>
        <taxon>Burkholderiales</taxon>
        <taxon>Oxalobacteraceae</taxon>
        <taxon>Glaciimonas</taxon>
    </lineage>
</organism>
<dbReference type="AlphaFoldDB" id="A0A840RSW5"/>
<dbReference type="InterPro" id="IPR000212">
    <property type="entry name" value="DNA_helicase_UvrD/REP"/>
</dbReference>
<dbReference type="GO" id="GO:0043138">
    <property type="term" value="F:3'-5' DNA helicase activity"/>
    <property type="evidence" value="ECO:0007669"/>
    <property type="project" value="UniProtKB-EC"/>
</dbReference>
<dbReference type="EC" id="5.6.2.4" evidence="7"/>
<keyword evidence="1 10" id="KW-0547">Nucleotide-binding</keyword>
<feature type="compositionally biased region" description="Basic and acidic residues" evidence="11">
    <location>
        <begin position="588"/>
        <end position="598"/>
    </location>
</feature>
<feature type="region of interest" description="Disordered" evidence="11">
    <location>
        <begin position="553"/>
        <end position="598"/>
    </location>
</feature>
<evidence type="ECO:0000256" key="4">
    <source>
        <dbReference type="ARBA" id="ARBA00022840"/>
    </source>
</evidence>
<dbReference type="GO" id="GO:0000725">
    <property type="term" value="P:recombinational repair"/>
    <property type="evidence" value="ECO:0007669"/>
    <property type="project" value="TreeGrafter"/>
</dbReference>
<dbReference type="GO" id="GO:0005524">
    <property type="term" value="F:ATP binding"/>
    <property type="evidence" value="ECO:0007669"/>
    <property type="project" value="UniProtKB-UniRule"/>
</dbReference>
<evidence type="ECO:0000256" key="6">
    <source>
        <dbReference type="ARBA" id="ARBA00034617"/>
    </source>
</evidence>
<dbReference type="GO" id="GO:0033202">
    <property type="term" value="C:DNA helicase complex"/>
    <property type="evidence" value="ECO:0007669"/>
    <property type="project" value="TreeGrafter"/>
</dbReference>
<dbReference type="GO" id="GO:0005829">
    <property type="term" value="C:cytosol"/>
    <property type="evidence" value="ECO:0007669"/>
    <property type="project" value="TreeGrafter"/>
</dbReference>
<evidence type="ECO:0000256" key="5">
    <source>
        <dbReference type="ARBA" id="ARBA00023235"/>
    </source>
</evidence>
<dbReference type="Gene3D" id="3.40.50.300">
    <property type="entry name" value="P-loop containing nucleotide triphosphate hydrolases"/>
    <property type="match status" value="3"/>
</dbReference>
<dbReference type="Gene3D" id="1.10.486.10">
    <property type="entry name" value="PCRA, domain 4"/>
    <property type="match status" value="1"/>
</dbReference>
<evidence type="ECO:0000256" key="11">
    <source>
        <dbReference type="SAM" id="MobiDB-lite"/>
    </source>
</evidence>
<evidence type="ECO:0000256" key="9">
    <source>
        <dbReference type="ARBA" id="ARBA00048988"/>
    </source>
</evidence>
<dbReference type="PROSITE" id="PS51217">
    <property type="entry name" value="UVRD_HELICASE_CTER"/>
    <property type="match status" value="1"/>
</dbReference>
<comment type="caution">
    <text evidence="14">The sequence shown here is derived from an EMBL/GenBank/DDBJ whole genome shotgun (WGS) entry which is preliminary data.</text>
</comment>
<gene>
    <name evidence="14" type="ORF">HNR39_002585</name>
</gene>
<accession>A0A840RSW5</accession>
<evidence type="ECO:0000256" key="10">
    <source>
        <dbReference type="PROSITE-ProRule" id="PRU00560"/>
    </source>
</evidence>
<comment type="catalytic activity">
    <reaction evidence="6">
        <text>Couples ATP hydrolysis with the unwinding of duplex DNA by translocating in the 3'-5' direction.</text>
        <dbReference type="EC" id="5.6.2.4"/>
    </reaction>
</comment>
<dbReference type="InterPro" id="IPR014016">
    <property type="entry name" value="UvrD-like_ATP-bd"/>
</dbReference>
<evidence type="ECO:0000259" key="13">
    <source>
        <dbReference type="PROSITE" id="PS51217"/>
    </source>
</evidence>
<name>A0A840RSW5_9BURK</name>
<feature type="binding site" evidence="10">
    <location>
        <begin position="54"/>
        <end position="61"/>
    </location>
    <ligand>
        <name>ATP</name>
        <dbReference type="ChEBI" id="CHEBI:30616"/>
    </ligand>
</feature>
<feature type="domain" description="UvrD-like helicase C-terminal" evidence="13">
    <location>
        <begin position="556"/>
        <end position="846"/>
    </location>
</feature>
<evidence type="ECO:0000313" key="15">
    <source>
        <dbReference type="Proteomes" id="UP000571084"/>
    </source>
</evidence>
<dbReference type="GO" id="GO:0003677">
    <property type="term" value="F:DNA binding"/>
    <property type="evidence" value="ECO:0007669"/>
    <property type="project" value="InterPro"/>
</dbReference>
<keyword evidence="3 10" id="KW-0347">Helicase</keyword>
<reference evidence="14 15" key="1">
    <citation type="submission" date="2020-08" db="EMBL/GenBank/DDBJ databases">
        <title>Genomic Encyclopedia of Type Strains, Phase IV (KMG-IV): sequencing the most valuable type-strain genomes for metagenomic binning, comparative biology and taxonomic classification.</title>
        <authorList>
            <person name="Goeker M."/>
        </authorList>
    </citation>
    <scope>NUCLEOTIDE SEQUENCE [LARGE SCALE GENOMIC DNA]</scope>
    <source>
        <strain evidence="14 15">DSM 23240</strain>
    </source>
</reference>
<dbReference type="SUPFAM" id="SSF52540">
    <property type="entry name" value="P-loop containing nucleoside triphosphate hydrolases"/>
    <property type="match status" value="1"/>
</dbReference>
<dbReference type="InterPro" id="IPR027417">
    <property type="entry name" value="P-loop_NTPase"/>
</dbReference>
<keyword evidence="2 10" id="KW-0378">Hydrolase</keyword>
<dbReference type="Pfam" id="PF13361">
    <property type="entry name" value="UvrD_C"/>
    <property type="match status" value="1"/>
</dbReference>
<dbReference type="Pfam" id="PF00580">
    <property type="entry name" value="UvrD-helicase"/>
    <property type="match status" value="2"/>
</dbReference>
<keyword evidence="15" id="KW-1185">Reference proteome</keyword>
<evidence type="ECO:0000256" key="8">
    <source>
        <dbReference type="ARBA" id="ARBA00034923"/>
    </source>
</evidence>
<evidence type="ECO:0000256" key="1">
    <source>
        <dbReference type="ARBA" id="ARBA00022741"/>
    </source>
</evidence>
<sequence>MRVKDHLHSADQTVPINIAGETTPHPYRMNGAPVASQAFINAACDPQHSVVVEACAGSGKTWLLVGRMLRLLLAGAAPSELLAITFTRKAAQEMRERLLELLRDLALRPDDEVRVLLLERGILPQDIRRIMPAARSLYERVLSSAQSLSIDTFHSWFARLLQIAPLNSGVPHGYALTEKTGELLADAYRRLMQSLNDKSNVDTRQALLALYALVGDASARKLLNAFVSKRAEWWASTMAPHDLATPLVWLTDLCGHDVELDARLSLWDDPKLSDRIKNIAWLLGQGTPTNQNRATAIEIALTEGPGLANFDALCHQFFDDNGKPRGNAKTKNLKKALEDNFGADGISAFDDEFFSIGEALKLLRRRSGERDVLALNTALFIVGNAFVDIYQAIKAEQRVFDFADLEWQAYRLLTNPESAAYIQSRLDTRYKHILLDEFQDTNPLQWSIVRAWLSAYGEDAGQPSVFIVGDPKQSIYRFRRAEPRVFVAARDLLQQQGATILQANQTRRNATAIIAVLNTSFHANPLFSAQTTLGEEGGAVWRLPLVQQRIQPTAEQNTLPANGDTLEDASEPADSSMPQGLRNPLTTPREESEDARRRHEGASVAQALIAARHQLQIKTSGGNRAVRWSDVMLLVKKRTHLGAYENALRNAGIPYMSDRRGGLLESLEISDLIALLTFLITPDDNRALAHILKSPIFSATDDDLIVLAQRPEKGWWLRLLTTAQDDAAIPASEALQRAAGLLMHWLAVSPGLPVHDLLDVILHQGQLVERYAQAAPALTRSQAIGNIEAFIALALNMDAGRYPSLPKFIDALRVLQNTAESDAPDEASIDASIDAVRILTVHSAKGLEAPIVVLLDANHSDPARDDIGVLCDWPQDADAPVHFSAFGRVADRGAARDQLFNAEEGYKAQEDWNLLYVATTRAKQLLIISGVAGARSASTGVTEGSWYARLESVPEMSVEAIIASTGSDASATINAERDAKFVLPVFDPDVLPLPQQGVSAAFNDEEIGPLSSLPLFIDVGNAINPDASNDVDSLDSNEAVKEGIALHVLLERLTQHGHWPIKIPDVAVIARWLPCPLTMASIVHQQASTILAQPSLAHFFDPALHQSARNEMEIMTDVALRFDRVVIFEDEVWILDYKRQLLDNERTAYQAQLASYRAAAAKVFIGKTLKTAVITADGQLWELG</sequence>
<protein>
    <recommendedName>
        <fullName evidence="7">DNA 3'-5' helicase</fullName>
        <ecNumber evidence="7">5.6.2.4</ecNumber>
    </recommendedName>
    <alternativeName>
        <fullName evidence="8">DNA 3'-5' helicase II</fullName>
    </alternativeName>
</protein>
<dbReference type="PANTHER" id="PTHR11070:SF2">
    <property type="entry name" value="ATP-DEPENDENT DNA HELICASE SRS2"/>
    <property type="match status" value="1"/>
</dbReference>
<evidence type="ECO:0000256" key="2">
    <source>
        <dbReference type="ARBA" id="ARBA00022801"/>
    </source>
</evidence>
<evidence type="ECO:0000256" key="7">
    <source>
        <dbReference type="ARBA" id="ARBA00034808"/>
    </source>
</evidence>
<evidence type="ECO:0000256" key="3">
    <source>
        <dbReference type="ARBA" id="ARBA00022806"/>
    </source>
</evidence>